<dbReference type="InterPro" id="IPR045860">
    <property type="entry name" value="Snake_toxin-like_sf"/>
</dbReference>
<evidence type="ECO:0000256" key="3">
    <source>
        <dbReference type="SAM" id="SignalP"/>
    </source>
</evidence>
<dbReference type="SUPFAM" id="SSF57302">
    <property type="entry name" value="Snake toxin-like"/>
    <property type="match status" value="2"/>
</dbReference>
<feature type="domain" description="UPAR/Ly6" evidence="4">
    <location>
        <begin position="23"/>
        <end position="99"/>
    </location>
</feature>
<comment type="subcellular location">
    <subcellularLocation>
        <location evidence="1">Secreted</location>
    </subcellularLocation>
</comment>
<dbReference type="PANTHER" id="PTHR20914:SF25">
    <property type="entry name" value="PHOSPHOLIPASE A2 INHIBITOR AND LY6_PLAUR DOMAIN-CONTAINING PROTEIN"/>
    <property type="match status" value="1"/>
</dbReference>
<dbReference type="Proteomes" id="UP001176940">
    <property type="component" value="Unassembled WGS sequence"/>
</dbReference>
<sequence>MGTGPLPGLLWVLSALVTPGDFLSCKVCTSTSAQLCNASSLVCPEGYVCASSYTLTNTHGAVFDMSCAPKHHCDAPGSMSASNGRIRRSTSCCYTDNCTPPHPIIPDDNFQPNGLSCQTCLSVYSKWCYSKQTIDCTGEEDACLLQTSEYYAPIRRSIAIRGCATKSICSLGTQWIKFGTLKIKFKYSCVFSSTTSLQIGLVAPITVALAVVKYMHAS</sequence>
<evidence type="ECO:0000313" key="5">
    <source>
        <dbReference type="EMBL" id="CAJ0951449.1"/>
    </source>
</evidence>
<dbReference type="Pfam" id="PF00021">
    <property type="entry name" value="UPAR_LY6"/>
    <property type="match status" value="2"/>
</dbReference>
<reference evidence="5" key="1">
    <citation type="submission" date="2023-07" db="EMBL/GenBank/DDBJ databases">
        <authorList>
            <person name="Stuckert A."/>
        </authorList>
    </citation>
    <scope>NUCLEOTIDE SEQUENCE</scope>
</reference>
<organism evidence="5 6">
    <name type="scientific">Ranitomeya imitator</name>
    <name type="common">mimic poison frog</name>
    <dbReference type="NCBI Taxonomy" id="111125"/>
    <lineage>
        <taxon>Eukaryota</taxon>
        <taxon>Metazoa</taxon>
        <taxon>Chordata</taxon>
        <taxon>Craniata</taxon>
        <taxon>Vertebrata</taxon>
        <taxon>Euteleostomi</taxon>
        <taxon>Amphibia</taxon>
        <taxon>Batrachia</taxon>
        <taxon>Anura</taxon>
        <taxon>Neobatrachia</taxon>
        <taxon>Hyloidea</taxon>
        <taxon>Dendrobatidae</taxon>
        <taxon>Dendrobatinae</taxon>
        <taxon>Ranitomeya</taxon>
    </lineage>
</organism>
<evidence type="ECO:0000313" key="6">
    <source>
        <dbReference type="Proteomes" id="UP001176940"/>
    </source>
</evidence>
<evidence type="ECO:0000256" key="2">
    <source>
        <dbReference type="ARBA" id="ARBA00022525"/>
    </source>
</evidence>
<evidence type="ECO:0000259" key="4">
    <source>
        <dbReference type="Pfam" id="PF00021"/>
    </source>
</evidence>
<gene>
    <name evidence="5" type="ORF">RIMI_LOCUS13445635</name>
</gene>
<protein>
    <recommendedName>
        <fullName evidence="4">UPAR/Ly6 domain-containing protein</fullName>
    </recommendedName>
</protein>
<keyword evidence="2" id="KW-0964">Secreted</keyword>
<name>A0ABN9LW35_9NEOB</name>
<dbReference type="Gene3D" id="2.10.60.10">
    <property type="entry name" value="CD59"/>
    <property type="match status" value="2"/>
</dbReference>
<dbReference type="CDD" id="cd23572">
    <property type="entry name" value="TFP_LU_ECD_PINLYP_rpt2"/>
    <property type="match status" value="1"/>
</dbReference>
<keyword evidence="6" id="KW-1185">Reference proteome</keyword>
<evidence type="ECO:0000256" key="1">
    <source>
        <dbReference type="ARBA" id="ARBA00004613"/>
    </source>
</evidence>
<dbReference type="InterPro" id="IPR050918">
    <property type="entry name" value="CNF-like_PLA2_Inhibitor"/>
</dbReference>
<keyword evidence="3" id="KW-0732">Signal</keyword>
<accession>A0ABN9LW35</accession>
<feature type="signal peptide" evidence="3">
    <location>
        <begin position="1"/>
        <end position="22"/>
    </location>
</feature>
<dbReference type="InterPro" id="IPR016054">
    <property type="entry name" value="LY6_UPA_recep-like"/>
</dbReference>
<feature type="chain" id="PRO_5046216126" description="UPAR/Ly6 domain-containing protein" evidence="3">
    <location>
        <begin position="23"/>
        <end position="218"/>
    </location>
</feature>
<comment type="caution">
    <text evidence="5">The sequence shown here is derived from an EMBL/GenBank/DDBJ whole genome shotgun (WGS) entry which is preliminary data.</text>
</comment>
<dbReference type="EMBL" id="CAUEEQ010033195">
    <property type="protein sequence ID" value="CAJ0951449.1"/>
    <property type="molecule type" value="Genomic_DNA"/>
</dbReference>
<feature type="domain" description="UPAR/Ly6" evidence="4">
    <location>
        <begin position="113"/>
        <end position="190"/>
    </location>
</feature>
<proteinExistence type="predicted"/>
<dbReference type="PANTHER" id="PTHR20914">
    <property type="entry name" value="LY6/PLAUR DOMAIN-CONTAINING PROTEIN 8"/>
    <property type="match status" value="1"/>
</dbReference>